<gene>
    <name evidence="1" type="ORF">STRCI_008053</name>
</gene>
<evidence type="ECO:0000313" key="1">
    <source>
        <dbReference type="EMBL" id="WAZ26472.1"/>
    </source>
</evidence>
<dbReference type="PANTHER" id="PTHR38733">
    <property type="entry name" value="PROTEIN MCRC"/>
    <property type="match status" value="1"/>
</dbReference>
<dbReference type="Pfam" id="PF10117">
    <property type="entry name" value="McrBC"/>
    <property type="match status" value="1"/>
</dbReference>
<name>A0ABY7KSW5_9ACTN</name>
<dbReference type="PANTHER" id="PTHR38733:SF1">
    <property type="entry name" value="TYPE IV METHYL-DIRECTED RESTRICTION ENZYME ECOKMCRBC"/>
    <property type="match status" value="1"/>
</dbReference>
<dbReference type="RefSeq" id="WP_269663956.1">
    <property type="nucleotide sequence ID" value="NZ_CP114413.1"/>
</dbReference>
<dbReference type="InterPro" id="IPR019292">
    <property type="entry name" value="McrC"/>
</dbReference>
<dbReference type="EMBL" id="CP114413">
    <property type="protein sequence ID" value="WAZ26472.1"/>
    <property type="molecule type" value="Genomic_DNA"/>
</dbReference>
<evidence type="ECO:0000313" key="2">
    <source>
        <dbReference type="Proteomes" id="UP001164439"/>
    </source>
</evidence>
<keyword evidence="2" id="KW-1185">Reference proteome</keyword>
<sequence length="413" mass="45231">MPDRTEVRLVEYGSALLGAEQLTPGDVGRLRALRRSGSLSLEPAPSGWRLKADATVGVLILDRIRLIIEPKFAIPGEQLMNWLAYALDAPAPLPATARRWATSPEGYADLVASALLEQCEQLVREGLRRDYVRRQNLEPVLRGRLDVAAQVSRRYGRLDQLHVRTFDREADIWDNRVLGTALRMARTLATHPGLARNLHAIADAFPQAPTPGAALRALDRTRYTRLNARYRTAHTWARLLLRGGGVTDLFTDRGSMADGLLLAMPRLWEAVVRRLATEAAAPQPGRALPNGPTGITIQGDLGSTSTFRPDVLLSLPGHDSSDPTLLPVDAKYKRYDRHRVGAADVHQLLTYGAGYAASTDPRAVIVHPCPGGHSRRVLQVSGPWGALGRIHVLGVDTHEVPQEAAEWLGTALR</sequence>
<reference evidence="1" key="1">
    <citation type="submission" date="2022-12" db="EMBL/GenBank/DDBJ databases">
        <authorList>
            <person name="Ruckert C."/>
            <person name="Busche T."/>
            <person name="Kalinowski J."/>
            <person name="Wittmann C."/>
        </authorList>
    </citation>
    <scope>NUCLEOTIDE SEQUENCE</scope>
    <source>
        <strain evidence="1">DSM 40467</strain>
    </source>
</reference>
<protein>
    <submittedName>
        <fullName evidence="1">McrC family protein</fullName>
    </submittedName>
</protein>
<dbReference type="Proteomes" id="UP001164439">
    <property type="component" value="Chromosome"/>
</dbReference>
<proteinExistence type="predicted"/>
<organism evidence="1 2">
    <name type="scientific">Streptomyces cinnabarinus</name>
    <dbReference type="NCBI Taxonomy" id="67287"/>
    <lineage>
        <taxon>Bacteria</taxon>
        <taxon>Bacillati</taxon>
        <taxon>Actinomycetota</taxon>
        <taxon>Actinomycetes</taxon>
        <taxon>Kitasatosporales</taxon>
        <taxon>Streptomycetaceae</taxon>
        <taxon>Streptomyces</taxon>
    </lineage>
</organism>
<accession>A0ABY7KSW5</accession>